<gene>
    <name evidence="1" type="ORF">Gohar_004183</name>
</gene>
<sequence>MKELTPFSLDLYLSVMTFQYGQQAFDATGMPFGSQVIREYSGGTSPEWLHIGSAFERTT</sequence>
<dbReference type="EMBL" id="JABFAD010000008">
    <property type="protein sequence ID" value="MBA0804610.1"/>
    <property type="molecule type" value="Genomic_DNA"/>
</dbReference>
<evidence type="ECO:0000313" key="1">
    <source>
        <dbReference type="EMBL" id="MBA0804610.1"/>
    </source>
</evidence>
<dbReference type="AlphaFoldDB" id="A0A7J9H480"/>
<organism evidence="1 2">
    <name type="scientific">Gossypium harknessii</name>
    <dbReference type="NCBI Taxonomy" id="34285"/>
    <lineage>
        <taxon>Eukaryota</taxon>
        <taxon>Viridiplantae</taxon>
        <taxon>Streptophyta</taxon>
        <taxon>Embryophyta</taxon>
        <taxon>Tracheophyta</taxon>
        <taxon>Spermatophyta</taxon>
        <taxon>Magnoliopsida</taxon>
        <taxon>eudicotyledons</taxon>
        <taxon>Gunneridae</taxon>
        <taxon>Pentapetalae</taxon>
        <taxon>rosids</taxon>
        <taxon>malvids</taxon>
        <taxon>Malvales</taxon>
        <taxon>Malvaceae</taxon>
        <taxon>Malvoideae</taxon>
        <taxon>Gossypium</taxon>
    </lineage>
</organism>
<accession>A0A7J9H480</accession>
<evidence type="ECO:0000313" key="2">
    <source>
        <dbReference type="Proteomes" id="UP000593560"/>
    </source>
</evidence>
<dbReference type="Proteomes" id="UP000593560">
    <property type="component" value="Unassembled WGS sequence"/>
</dbReference>
<protein>
    <submittedName>
        <fullName evidence="1">Uncharacterized protein</fullName>
    </submittedName>
</protein>
<proteinExistence type="predicted"/>
<comment type="caution">
    <text evidence="1">The sequence shown here is derived from an EMBL/GenBank/DDBJ whole genome shotgun (WGS) entry which is preliminary data.</text>
</comment>
<keyword evidence="2" id="KW-1185">Reference proteome</keyword>
<name>A0A7J9H480_9ROSI</name>
<reference evidence="1 2" key="1">
    <citation type="journal article" date="2019" name="Genome Biol. Evol.">
        <title>Insights into the evolution of the New World diploid cottons (Gossypium, subgenus Houzingenia) based on genome sequencing.</title>
        <authorList>
            <person name="Grover C.E."/>
            <person name="Arick M.A. 2nd"/>
            <person name="Thrash A."/>
            <person name="Conover J.L."/>
            <person name="Sanders W.S."/>
            <person name="Peterson D.G."/>
            <person name="Frelichowski J.E."/>
            <person name="Scheffler J.A."/>
            <person name="Scheffler B.E."/>
            <person name="Wendel J.F."/>
        </authorList>
    </citation>
    <scope>NUCLEOTIDE SEQUENCE [LARGE SCALE GENOMIC DNA]</scope>
    <source>
        <strain evidence="1">0</strain>
        <tissue evidence="1">Leaf</tissue>
    </source>
</reference>